<reference evidence="1" key="1">
    <citation type="submission" date="2011-02" db="EMBL/GenBank/DDBJ databases">
        <title>The genome of the leaf-cutting ant Acromyrmex echinatior suggests key adaptations to social evolution and fungus farming.</title>
        <authorList>
            <person name="Nygaard S."/>
            <person name="Zhang G."/>
        </authorList>
    </citation>
    <scope>NUCLEOTIDE SEQUENCE</scope>
</reference>
<sequence length="183" mass="20440">MIQQRGGEEGEREHVTVGSGVGEATVWGGPALPGCRVAGVPGGVYNRTICRSLSRTREEGQRDYCRIAAKSEKCPQNWNGTLSQVLSTVEWATIFFRTRNQKILLSLPPSTTLDHKAGVSRTFTGHWTISEYRQRLSYGEYEAFHIQSFCGLNSTSRSQDEIHIQKSQESLSLAPDQIVSSYW</sequence>
<accession>F4W8B3</accession>
<name>F4W8B3_ACREC</name>
<dbReference type="Proteomes" id="UP000007755">
    <property type="component" value="Unassembled WGS sequence"/>
</dbReference>
<evidence type="ECO:0000313" key="2">
    <source>
        <dbReference type="Proteomes" id="UP000007755"/>
    </source>
</evidence>
<protein>
    <submittedName>
        <fullName evidence="1">Uncharacterized protein</fullName>
    </submittedName>
</protein>
<dbReference type="AlphaFoldDB" id="F4W8B3"/>
<proteinExistence type="predicted"/>
<keyword evidence="2" id="KW-1185">Reference proteome</keyword>
<organism evidence="2">
    <name type="scientific">Acromyrmex echinatior</name>
    <name type="common">Panamanian leafcutter ant</name>
    <name type="synonym">Acromyrmex octospinosus echinatior</name>
    <dbReference type="NCBI Taxonomy" id="103372"/>
    <lineage>
        <taxon>Eukaryota</taxon>
        <taxon>Metazoa</taxon>
        <taxon>Ecdysozoa</taxon>
        <taxon>Arthropoda</taxon>
        <taxon>Hexapoda</taxon>
        <taxon>Insecta</taxon>
        <taxon>Pterygota</taxon>
        <taxon>Neoptera</taxon>
        <taxon>Endopterygota</taxon>
        <taxon>Hymenoptera</taxon>
        <taxon>Apocrita</taxon>
        <taxon>Aculeata</taxon>
        <taxon>Formicoidea</taxon>
        <taxon>Formicidae</taxon>
        <taxon>Myrmicinae</taxon>
        <taxon>Acromyrmex</taxon>
    </lineage>
</organism>
<dbReference type="InParanoid" id="F4W8B3"/>
<dbReference type="EMBL" id="GL887908">
    <property type="protein sequence ID" value="EGI69404.1"/>
    <property type="molecule type" value="Genomic_DNA"/>
</dbReference>
<evidence type="ECO:0000313" key="1">
    <source>
        <dbReference type="EMBL" id="EGI69404.1"/>
    </source>
</evidence>
<gene>
    <name evidence="1" type="ORF">G5I_01694</name>
</gene>